<name>A0A2A9FHM3_9PSEU</name>
<evidence type="ECO:0000313" key="1">
    <source>
        <dbReference type="EMBL" id="PFG50874.1"/>
    </source>
</evidence>
<comment type="caution">
    <text evidence="1">The sequence shown here is derived from an EMBL/GenBank/DDBJ whole genome shotgun (WGS) entry which is preliminary data.</text>
</comment>
<organism evidence="1 2">
    <name type="scientific">Amycolatopsis sulphurea</name>
    <dbReference type="NCBI Taxonomy" id="76022"/>
    <lineage>
        <taxon>Bacteria</taxon>
        <taxon>Bacillati</taxon>
        <taxon>Actinomycetota</taxon>
        <taxon>Actinomycetes</taxon>
        <taxon>Pseudonocardiales</taxon>
        <taxon>Pseudonocardiaceae</taxon>
        <taxon>Amycolatopsis</taxon>
    </lineage>
</organism>
<sequence length="479" mass="51793">MTSWNEVVGAVLLGTRRRSADLTGLPKGIRELARRRETPAEQALVAAAVVTGYRRAGQRAHAAVHPLEPAPPDGREMVSPQARERLVRLLPANRPELLEEWLHAVAARRLRVPAEHLPALADAARSRVSLRVPLAEVAGATGAWLGGHNPEWAFLASAEDDTAGAWQFGTSAQRQAWFARALRTDPEQARQALHGTWSTEPAELRAAFLTLLGEHLAASDEPFLETALGDRAAGVRDIALRLSGRFPRSAVGERMAARLAGCVTVHTRTLRADVLRFTLPEPDDTLPGDGIRIPPGPSQGTARLRALIAATPLRFWDRLGTPGELAGMLVEGVPRNPVREGWATAALRQRDEGWAQALVEAEPGGRATAELVGVLSPDGQAATVAKLTRGLPIETLTRLILDLPRPWSPQLGRVLLGWVAEQPDHRLVAHAATLVAKAVPPACLDHPLAAVPPLGEAVPWRRTVAETLLFRREMHEELS</sequence>
<dbReference type="Pfam" id="PF18944">
    <property type="entry name" value="DUF5691"/>
    <property type="match status" value="1"/>
</dbReference>
<reference evidence="1 2" key="1">
    <citation type="submission" date="2017-10" db="EMBL/GenBank/DDBJ databases">
        <title>Sequencing the genomes of 1000 actinobacteria strains.</title>
        <authorList>
            <person name="Klenk H.-P."/>
        </authorList>
    </citation>
    <scope>NUCLEOTIDE SEQUENCE [LARGE SCALE GENOMIC DNA]</scope>
    <source>
        <strain evidence="1 2">DSM 46092</strain>
    </source>
</reference>
<accession>A0A2A9FHM3</accession>
<dbReference type="InterPro" id="IPR043746">
    <property type="entry name" value="DUF5691"/>
</dbReference>
<keyword evidence="2" id="KW-1185">Reference proteome</keyword>
<evidence type="ECO:0000313" key="2">
    <source>
        <dbReference type="Proteomes" id="UP000243542"/>
    </source>
</evidence>
<dbReference type="AlphaFoldDB" id="A0A2A9FHM3"/>
<proteinExistence type="predicted"/>
<dbReference type="EMBL" id="PDJK01000002">
    <property type="protein sequence ID" value="PFG50874.1"/>
    <property type="molecule type" value="Genomic_DNA"/>
</dbReference>
<gene>
    <name evidence="1" type="ORF">ATK36_6133</name>
</gene>
<dbReference type="RefSeq" id="WP_098514524.1">
    <property type="nucleotide sequence ID" value="NZ_JBIAKZ010000016.1"/>
</dbReference>
<protein>
    <submittedName>
        <fullName evidence="1">Uncharacterized protein</fullName>
    </submittedName>
</protein>
<dbReference type="Proteomes" id="UP000243542">
    <property type="component" value="Unassembled WGS sequence"/>
</dbReference>